<comment type="caution">
    <text evidence="2">The sequence shown here is derived from an EMBL/GenBank/DDBJ whole genome shotgun (WGS) entry which is preliminary data.</text>
</comment>
<dbReference type="Proteomes" id="UP000766629">
    <property type="component" value="Unassembled WGS sequence"/>
</dbReference>
<evidence type="ECO:0000313" key="3">
    <source>
        <dbReference type="Proteomes" id="UP000766629"/>
    </source>
</evidence>
<evidence type="ECO:0000313" key="2">
    <source>
        <dbReference type="EMBL" id="MBY6138828.1"/>
    </source>
</evidence>
<evidence type="ECO:0000259" key="1">
    <source>
        <dbReference type="Pfam" id="PF13472"/>
    </source>
</evidence>
<proteinExistence type="predicted"/>
<accession>A0ABS7NCA9</accession>
<dbReference type="Gene3D" id="3.40.50.1110">
    <property type="entry name" value="SGNH hydrolase"/>
    <property type="match status" value="1"/>
</dbReference>
<protein>
    <submittedName>
        <fullName evidence="2">Arylesterase</fullName>
    </submittedName>
</protein>
<dbReference type="Pfam" id="PF13472">
    <property type="entry name" value="Lipase_GDSL_2"/>
    <property type="match status" value="1"/>
</dbReference>
<gene>
    <name evidence="2" type="ORF">KUV26_05200</name>
</gene>
<feature type="domain" description="SGNH hydrolase-type esterase" evidence="1">
    <location>
        <begin position="6"/>
        <end position="185"/>
    </location>
</feature>
<keyword evidence="3" id="KW-1185">Reference proteome</keyword>
<name>A0ABS7NCA9_9RHOB</name>
<dbReference type="SUPFAM" id="SSF52266">
    <property type="entry name" value="SGNH hydrolase"/>
    <property type="match status" value="1"/>
</dbReference>
<dbReference type="InterPro" id="IPR036514">
    <property type="entry name" value="SGNH_hydro_sf"/>
</dbReference>
<reference evidence="2 3" key="1">
    <citation type="submission" date="2021-06" db="EMBL/GenBank/DDBJ databases">
        <title>50 bacteria genomes isolated from Dapeng, Shenzhen, China.</title>
        <authorList>
            <person name="Zheng W."/>
            <person name="Yu S."/>
            <person name="Huang Y."/>
        </authorList>
    </citation>
    <scope>NUCLEOTIDE SEQUENCE [LARGE SCALE GENOMIC DNA]</scope>
    <source>
        <strain evidence="2 3">DP1N14-2</strain>
    </source>
</reference>
<dbReference type="EMBL" id="JAHVJA010000002">
    <property type="protein sequence ID" value="MBY6138828.1"/>
    <property type="molecule type" value="Genomic_DNA"/>
</dbReference>
<dbReference type="InterPro" id="IPR013830">
    <property type="entry name" value="SGNH_hydro"/>
</dbReference>
<sequence length="207" mass="22052">MKQILAFGDSLTWGSDPHSGGRHSYGDRWPAALGAGLADAVVFAEGLRGRTTAHARHSACVEMRGDAVLPMLLHSHAPLDLAVIMLGTNDIYEGRPGYLVRDGLERLVEIIRHHPWRLPQPAVPQVLLVSPPPMSLCDDPDITPQMVAQSEALAGVIEPLADRLGCGYFDAAQVARASAADGYHLEAADSRALGEALRAPVSAMLAL</sequence>
<organism evidence="2 3">
    <name type="scientific">Leisingera daeponensis</name>
    <dbReference type="NCBI Taxonomy" id="405746"/>
    <lineage>
        <taxon>Bacteria</taxon>
        <taxon>Pseudomonadati</taxon>
        <taxon>Pseudomonadota</taxon>
        <taxon>Alphaproteobacteria</taxon>
        <taxon>Rhodobacterales</taxon>
        <taxon>Roseobacteraceae</taxon>
        <taxon>Leisingera</taxon>
    </lineage>
</organism>
<dbReference type="RefSeq" id="WP_222507589.1">
    <property type="nucleotide sequence ID" value="NZ_JAHVJA010000002.1"/>
</dbReference>